<dbReference type="EMBL" id="CP016282">
    <property type="protein sequence ID" value="ANP72551.1"/>
    <property type="molecule type" value="Genomic_DNA"/>
</dbReference>
<accession>A0A1B1BJ47</accession>
<feature type="transmembrane region" description="Helical" evidence="1">
    <location>
        <begin position="106"/>
        <end position="129"/>
    </location>
</feature>
<organism evidence="2 3">
    <name type="scientific">Cryobacterium arcticum</name>
    <dbReference type="NCBI Taxonomy" id="670052"/>
    <lineage>
        <taxon>Bacteria</taxon>
        <taxon>Bacillati</taxon>
        <taxon>Actinomycetota</taxon>
        <taxon>Actinomycetes</taxon>
        <taxon>Micrococcales</taxon>
        <taxon>Microbacteriaceae</taxon>
        <taxon>Cryobacterium</taxon>
    </lineage>
</organism>
<keyword evidence="1" id="KW-1133">Transmembrane helix</keyword>
<feature type="transmembrane region" description="Helical" evidence="1">
    <location>
        <begin position="47"/>
        <end position="67"/>
    </location>
</feature>
<dbReference type="Proteomes" id="UP000092582">
    <property type="component" value="Chromosome 1"/>
</dbReference>
<evidence type="ECO:0000313" key="2">
    <source>
        <dbReference type="EMBL" id="ANP72551.1"/>
    </source>
</evidence>
<keyword evidence="1" id="KW-0812">Transmembrane</keyword>
<dbReference type="OrthoDB" id="5118286at2"/>
<evidence type="ECO:0008006" key="4">
    <source>
        <dbReference type="Google" id="ProtNLM"/>
    </source>
</evidence>
<feature type="transmembrane region" description="Helical" evidence="1">
    <location>
        <begin position="73"/>
        <end position="94"/>
    </location>
</feature>
<evidence type="ECO:0000256" key="1">
    <source>
        <dbReference type="SAM" id="Phobius"/>
    </source>
</evidence>
<proteinExistence type="predicted"/>
<dbReference type="AlphaFoldDB" id="A0A1B1BJ47"/>
<keyword evidence="1" id="KW-0472">Membrane</keyword>
<feature type="transmembrane region" description="Helical" evidence="1">
    <location>
        <begin position="141"/>
        <end position="164"/>
    </location>
</feature>
<gene>
    <name evidence="2" type="ORF">PA27867_1594</name>
</gene>
<name>A0A1B1BJ47_9MICO</name>
<protein>
    <recommendedName>
        <fullName evidence="4">Modulator of FtsH protease</fullName>
    </recommendedName>
</protein>
<dbReference type="RefSeq" id="WP_066595115.1">
    <property type="nucleotide sequence ID" value="NZ_CP016282.1"/>
</dbReference>
<dbReference type="KEGG" id="cart:PA27867_1594"/>
<feature type="transmembrane region" description="Helical" evidence="1">
    <location>
        <begin position="12"/>
        <end position="35"/>
    </location>
</feature>
<sequence>MTEPVTTGWTDFAVATAGAAAALAGLVMVAISVNIRQILGLAGVSARAAAAIGSLVLVVVSSALILIPGQPGSALGAELFAAAAAAVLLHGVSLSQSMRQATRPRAARLLSLPIAAAQLVPLIVGALLLVFGNDGSLAGAALYWVAAGLILTVIGSMLDAWVLMVEILR</sequence>
<evidence type="ECO:0000313" key="3">
    <source>
        <dbReference type="Proteomes" id="UP000092582"/>
    </source>
</evidence>
<reference evidence="2 3" key="1">
    <citation type="submission" date="2016-06" db="EMBL/GenBank/DDBJ databases">
        <title>Genome sequencing of Cryobacterium arcticum PAMC 27867.</title>
        <authorList>
            <person name="Lee J."/>
            <person name="Kim O.-S."/>
        </authorList>
    </citation>
    <scope>NUCLEOTIDE SEQUENCE [LARGE SCALE GENOMIC DNA]</scope>
    <source>
        <strain evidence="2 3">PAMC 27867</strain>
    </source>
</reference>
<keyword evidence="3" id="KW-1185">Reference proteome</keyword>